<feature type="signal peptide" evidence="4">
    <location>
        <begin position="1"/>
        <end position="24"/>
    </location>
</feature>
<comment type="caution">
    <text evidence="6">The sequence shown here is derived from an EMBL/GenBank/DDBJ whole genome shotgun (WGS) entry which is preliminary data.</text>
</comment>
<dbReference type="OrthoDB" id="126772at2759"/>
<feature type="non-terminal residue" evidence="6">
    <location>
        <position position="1"/>
    </location>
</feature>
<dbReference type="Gene3D" id="3.30.60.30">
    <property type="match status" value="1"/>
</dbReference>
<feature type="domain" description="Kazal-like" evidence="5">
    <location>
        <begin position="25"/>
        <end position="81"/>
    </location>
</feature>
<keyword evidence="4" id="KW-0732">Signal</keyword>
<dbReference type="SUPFAM" id="SSF100895">
    <property type="entry name" value="Kazal-type serine protease inhibitors"/>
    <property type="match status" value="1"/>
</dbReference>
<evidence type="ECO:0000256" key="4">
    <source>
        <dbReference type="SAM" id="SignalP"/>
    </source>
</evidence>
<dbReference type="PROSITE" id="PS00282">
    <property type="entry name" value="KAZAL_1"/>
    <property type="match status" value="1"/>
</dbReference>
<keyword evidence="3" id="KW-1015">Disulfide bond</keyword>
<dbReference type="FunFam" id="3.30.60.30:FF:000037">
    <property type="entry name" value="Ovomucoid"/>
    <property type="match status" value="1"/>
</dbReference>
<dbReference type="Proteomes" id="UP000018936">
    <property type="component" value="Unassembled WGS sequence"/>
</dbReference>
<sequence>MKVAFCLFFTLALFFLYSGSVTEAMEEEIQCGDKEQFACTLELKPHCGSDGETYANQCMFCNAVVKSRGALKLKHNGPCKEI</sequence>
<dbReference type="Pfam" id="PF00050">
    <property type="entry name" value="Kazal_1"/>
    <property type="match status" value="1"/>
</dbReference>
<dbReference type="AlphaFoldDB" id="V8NDA2"/>
<organism evidence="6 7">
    <name type="scientific">Ophiophagus hannah</name>
    <name type="common">King cobra</name>
    <name type="synonym">Naja hannah</name>
    <dbReference type="NCBI Taxonomy" id="8665"/>
    <lineage>
        <taxon>Eukaryota</taxon>
        <taxon>Metazoa</taxon>
        <taxon>Chordata</taxon>
        <taxon>Craniata</taxon>
        <taxon>Vertebrata</taxon>
        <taxon>Euteleostomi</taxon>
        <taxon>Lepidosauria</taxon>
        <taxon>Squamata</taxon>
        <taxon>Bifurcata</taxon>
        <taxon>Unidentata</taxon>
        <taxon>Episquamata</taxon>
        <taxon>Toxicofera</taxon>
        <taxon>Serpentes</taxon>
        <taxon>Colubroidea</taxon>
        <taxon>Elapidae</taxon>
        <taxon>Elapinae</taxon>
        <taxon>Ophiophagus</taxon>
    </lineage>
</organism>
<feature type="chain" id="PRO_5004771500" evidence="4">
    <location>
        <begin position="25"/>
        <end position="82"/>
    </location>
</feature>
<dbReference type="InterPro" id="IPR002350">
    <property type="entry name" value="Kazal_dom"/>
</dbReference>
<dbReference type="SMART" id="SM00280">
    <property type="entry name" value="KAZAL"/>
    <property type="match status" value="1"/>
</dbReference>
<gene>
    <name evidence="6" type="primary">SPINK6</name>
    <name evidence="6" type="ORF">L345_14323</name>
</gene>
<evidence type="ECO:0000313" key="6">
    <source>
        <dbReference type="EMBL" id="ETE59941.1"/>
    </source>
</evidence>
<dbReference type="EMBL" id="AZIM01005095">
    <property type="protein sequence ID" value="ETE59941.1"/>
    <property type="molecule type" value="Genomic_DNA"/>
</dbReference>
<proteinExistence type="predicted"/>
<dbReference type="InterPro" id="IPR036058">
    <property type="entry name" value="Kazal_dom_sf"/>
</dbReference>
<evidence type="ECO:0000256" key="1">
    <source>
        <dbReference type="ARBA" id="ARBA00004613"/>
    </source>
</evidence>
<evidence type="ECO:0000259" key="5">
    <source>
        <dbReference type="PROSITE" id="PS51465"/>
    </source>
</evidence>
<dbReference type="PANTHER" id="PTHR47499:SF1">
    <property type="entry name" value="SERINE PROTEASE INHIBITOR KAZAL-TYPE 7"/>
    <property type="match status" value="1"/>
</dbReference>
<evidence type="ECO:0000256" key="2">
    <source>
        <dbReference type="ARBA" id="ARBA00022525"/>
    </source>
</evidence>
<dbReference type="PANTHER" id="PTHR47499">
    <property type="entry name" value="SERINE PROTEASE INHIBITOR KAZAL-TYPE 7 SPINK7"/>
    <property type="match status" value="1"/>
</dbReference>
<dbReference type="PROSITE" id="PS51465">
    <property type="entry name" value="KAZAL_2"/>
    <property type="match status" value="1"/>
</dbReference>
<dbReference type="InterPro" id="IPR050159">
    <property type="entry name" value="Kazal-type_SerProtInhib"/>
</dbReference>
<evidence type="ECO:0000313" key="7">
    <source>
        <dbReference type="Proteomes" id="UP000018936"/>
    </source>
</evidence>
<name>V8NDA2_OPHHA</name>
<keyword evidence="7" id="KW-1185">Reference proteome</keyword>
<protein>
    <submittedName>
        <fullName evidence="6">Serine protease inhibitor Kazal-type 6</fullName>
    </submittedName>
</protein>
<keyword evidence="2" id="KW-0964">Secreted</keyword>
<reference evidence="6 7" key="1">
    <citation type="journal article" date="2013" name="Proc. Natl. Acad. Sci. U.S.A.">
        <title>The king cobra genome reveals dynamic gene evolution and adaptation in the snake venom system.</title>
        <authorList>
            <person name="Vonk F.J."/>
            <person name="Casewell N.R."/>
            <person name="Henkel C.V."/>
            <person name="Heimberg A.M."/>
            <person name="Jansen H.J."/>
            <person name="McCleary R.J."/>
            <person name="Kerkkamp H.M."/>
            <person name="Vos R.A."/>
            <person name="Guerreiro I."/>
            <person name="Calvete J.J."/>
            <person name="Wuster W."/>
            <person name="Woods A.E."/>
            <person name="Logan J.M."/>
            <person name="Harrison R.A."/>
            <person name="Castoe T.A."/>
            <person name="de Koning A.P."/>
            <person name="Pollock D.D."/>
            <person name="Yandell M."/>
            <person name="Calderon D."/>
            <person name="Renjifo C."/>
            <person name="Currier R.B."/>
            <person name="Salgado D."/>
            <person name="Pla D."/>
            <person name="Sanz L."/>
            <person name="Hyder A.S."/>
            <person name="Ribeiro J.M."/>
            <person name="Arntzen J.W."/>
            <person name="van den Thillart G.E."/>
            <person name="Boetzer M."/>
            <person name="Pirovano W."/>
            <person name="Dirks R.P."/>
            <person name="Spaink H.P."/>
            <person name="Duboule D."/>
            <person name="McGlinn E."/>
            <person name="Kini R.M."/>
            <person name="Richardson M.K."/>
        </authorList>
    </citation>
    <scope>NUCLEOTIDE SEQUENCE</scope>
    <source>
        <tissue evidence="6">Blood</tissue>
    </source>
</reference>
<evidence type="ECO:0000256" key="3">
    <source>
        <dbReference type="ARBA" id="ARBA00023157"/>
    </source>
</evidence>
<accession>V8NDA2</accession>
<comment type="subcellular location">
    <subcellularLocation>
        <location evidence="1">Secreted</location>
    </subcellularLocation>
</comment>
<dbReference type="GO" id="GO:0005576">
    <property type="term" value="C:extracellular region"/>
    <property type="evidence" value="ECO:0007669"/>
    <property type="project" value="UniProtKB-SubCell"/>
</dbReference>